<comment type="caution">
    <text evidence="1">The sequence shown here is derived from an EMBL/GenBank/DDBJ whole genome shotgun (WGS) entry which is preliminary data.</text>
</comment>
<dbReference type="RefSeq" id="WP_136537544.1">
    <property type="nucleotide sequence ID" value="NZ_STGY01000083.1"/>
</dbReference>
<proteinExistence type="predicted"/>
<dbReference type="OrthoDB" id="8482021at2"/>
<name>A0A4S8PR26_9ACTN</name>
<reference evidence="1 2" key="2">
    <citation type="submission" date="2019-05" db="EMBL/GenBank/DDBJ databases">
        <title>Glycomyces buryatensis sp. nov.</title>
        <authorList>
            <person name="Nikitina E."/>
        </authorList>
    </citation>
    <scope>NUCLEOTIDE SEQUENCE [LARGE SCALE GENOMIC DNA]</scope>
    <source>
        <strain evidence="1 2">18</strain>
    </source>
</reference>
<gene>
    <name evidence="1" type="ORF">FAB82_26380</name>
</gene>
<evidence type="ECO:0000313" key="1">
    <source>
        <dbReference type="EMBL" id="THV33663.1"/>
    </source>
</evidence>
<sequence length="248" mass="28118">MDIVAALHSNLEVEPFPGVDDAWLAGGRVRATRQLYLTDRERQVIFQVSVKPETDLEEVRRFLLFARANLDRLWQAVPMVAVPGLRLEQAEFDSAIAVLPAANNLRPTQVEETDLRVYQLFPGCQYEVAMTESESDAVYRCRYGLKSTDWTRDPSPALLLRWGYHREGQHPVNRDQGFTVDAGSVRTNFRIITKCRTGWIWCENFTGREIRFDYDQDTGLTWQGDGGVGSVSPEDAGDLLWTFATGKA</sequence>
<protein>
    <submittedName>
        <fullName evidence="1">Uncharacterized protein</fullName>
    </submittedName>
</protein>
<dbReference type="EMBL" id="STGY01000083">
    <property type="protein sequence ID" value="THV33663.1"/>
    <property type="molecule type" value="Genomic_DNA"/>
</dbReference>
<dbReference type="AlphaFoldDB" id="A0A4S8PR26"/>
<organism evidence="1 2">
    <name type="scientific">Glycomyces buryatensis</name>
    <dbReference type="NCBI Taxonomy" id="2570927"/>
    <lineage>
        <taxon>Bacteria</taxon>
        <taxon>Bacillati</taxon>
        <taxon>Actinomycetota</taxon>
        <taxon>Actinomycetes</taxon>
        <taxon>Glycomycetales</taxon>
        <taxon>Glycomycetaceae</taxon>
        <taxon>Glycomyces</taxon>
    </lineage>
</organism>
<evidence type="ECO:0000313" key="2">
    <source>
        <dbReference type="Proteomes" id="UP000308760"/>
    </source>
</evidence>
<keyword evidence="2" id="KW-1185">Reference proteome</keyword>
<accession>A0A4S8PR26</accession>
<reference evidence="2" key="1">
    <citation type="submission" date="2019-04" db="EMBL/GenBank/DDBJ databases">
        <title>Nocardioides xinjiangensis sp. nov.</title>
        <authorList>
            <person name="Liu S."/>
        </authorList>
    </citation>
    <scope>NUCLEOTIDE SEQUENCE [LARGE SCALE GENOMIC DNA]</scope>
    <source>
        <strain evidence="2">18</strain>
    </source>
</reference>
<dbReference type="Proteomes" id="UP000308760">
    <property type="component" value="Unassembled WGS sequence"/>
</dbReference>